<dbReference type="Proteomes" id="UP000606786">
    <property type="component" value="Unassembled WGS sequence"/>
</dbReference>
<feature type="coiled-coil region" evidence="1">
    <location>
        <begin position="77"/>
        <end position="104"/>
    </location>
</feature>
<gene>
    <name evidence="3" type="ORF">CCAP1982_LOCUS7201</name>
</gene>
<protein>
    <submittedName>
        <fullName evidence="3">(Mediterranean fruit fly) hypothetical protein</fullName>
    </submittedName>
</protein>
<dbReference type="EMBL" id="GAMC01000077">
    <property type="protein sequence ID" value="JAC06479.1"/>
    <property type="molecule type" value="mRNA"/>
</dbReference>
<evidence type="ECO:0000313" key="5">
    <source>
        <dbReference type="Proteomes" id="UP000606786"/>
    </source>
</evidence>
<proteinExistence type="evidence at transcript level"/>
<evidence type="ECO:0000313" key="4">
    <source>
        <dbReference type="EMBL" id="JAC06479.1"/>
    </source>
</evidence>
<keyword evidence="1" id="KW-0175">Coiled coil</keyword>
<reference evidence="4" key="2">
    <citation type="journal article" date="2014" name="BMC Genomics">
        <title>A genomic perspective to assessing quality of mass-reared SIT flies used in Mediterranean fruit fly (Ceratitis capitata) eradication in California.</title>
        <authorList>
            <person name="Calla B."/>
            <person name="Hall B."/>
            <person name="Hou S."/>
            <person name="Geib S.M."/>
        </authorList>
    </citation>
    <scope>NUCLEOTIDE SEQUENCE</scope>
</reference>
<dbReference type="SMART" id="SM00595">
    <property type="entry name" value="MADF"/>
    <property type="match status" value="1"/>
</dbReference>
<evidence type="ECO:0000256" key="1">
    <source>
        <dbReference type="SAM" id="Coils"/>
    </source>
</evidence>
<reference evidence="3" key="3">
    <citation type="submission" date="2020-11" db="EMBL/GenBank/DDBJ databases">
        <authorList>
            <person name="Whitehead M."/>
        </authorList>
    </citation>
    <scope>NUCLEOTIDE SEQUENCE</scope>
    <source>
        <strain evidence="3">EGII</strain>
    </source>
</reference>
<dbReference type="PANTHER" id="PTHR21505">
    <property type="entry name" value="MADF DOMAIN-CONTAINING PROTEIN-RELATED"/>
    <property type="match status" value="1"/>
</dbReference>
<name>W8C883_CERCA</name>
<organism evidence="4">
    <name type="scientific">Ceratitis capitata</name>
    <name type="common">Mediterranean fruit fly</name>
    <name type="synonym">Tephritis capitata</name>
    <dbReference type="NCBI Taxonomy" id="7213"/>
    <lineage>
        <taxon>Eukaryota</taxon>
        <taxon>Metazoa</taxon>
        <taxon>Ecdysozoa</taxon>
        <taxon>Arthropoda</taxon>
        <taxon>Hexapoda</taxon>
        <taxon>Insecta</taxon>
        <taxon>Pterygota</taxon>
        <taxon>Neoptera</taxon>
        <taxon>Endopterygota</taxon>
        <taxon>Diptera</taxon>
        <taxon>Brachycera</taxon>
        <taxon>Muscomorpha</taxon>
        <taxon>Tephritoidea</taxon>
        <taxon>Tephritidae</taxon>
        <taxon>Ceratitis</taxon>
        <taxon>Ceratitis</taxon>
    </lineage>
</organism>
<dbReference type="PROSITE" id="PS51029">
    <property type="entry name" value="MADF"/>
    <property type="match status" value="1"/>
</dbReference>
<dbReference type="EMBL" id="CAJHJT010000012">
    <property type="protein sequence ID" value="CAD6998629.1"/>
    <property type="molecule type" value="Genomic_DNA"/>
</dbReference>
<dbReference type="Pfam" id="PF10545">
    <property type="entry name" value="MADF_DNA_bdg"/>
    <property type="match status" value="1"/>
</dbReference>
<dbReference type="InterPro" id="IPR006578">
    <property type="entry name" value="MADF-dom"/>
</dbReference>
<dbReference type="PANTHER" id="PTHR21505:SF12">
    <property type="entry name" value="MADF DOMAIN-CONTAINING PROTEIN-RELATED"/>
    <property type="match status" value="1"/>
</dbReference>
<dbReference type="AlphaFoldDB" id="W8C883"/>
<evidence type="ECO:0000313" key="3">
    <source>
        <dbReference type="EMBL" id="CAD6998629.1"/>
    </source>
</evidence>
<evidence type="ECO:0000259" key="2">
    <source>
        <dbReference type="PROSITE" id="PS51029"/>
    </source>
</evidence>
<feature type="domain" description="MADF" evidence="2">
    <location>
        <begin position="26"/>
        <end position="121"/>
    </location>
</feature>
<reference evidence="4" key="1">
    <citation type="submission" date="2013-07" db="EMBL/GenBank/DDBJ databases">
        <authorList>
            <person name="Geib S."/>
        </authorList>
    </citation>
    <scope>NUCLEOTIDE SEQUENCE</scope>
</reference>
<dbReference type="OrthoDB" id="8775784at2759"/>
<sequence length="350" mass="40369">MDNSGGSESIGGRRKSIVWTREKINQLIELYQQHECLWNPYTEAYKNKDKRTKAISNICTNLHITKMDFGKKIHNLRNQFNSEMKKLERRVEETGDDLESVRESCRWKHFQALKFLQNVIEPRPGGYQSKMRKINCHIKYDTTSDEDAENFGSLKTKFQTVKNKEIEYQFDDTTLADSSVCILDNAVVSNHVTIDDTRNLNEQSNVKPTTTTVSGGADDNILHTTNERLENVNYPSTINVSKNFNQNSTLCSKSLNQDIIIEESHRETCLNCSCQKSKQDYYEQSSGDVRKKSLDDNCVFIKSRDQWDAFGELIATEFRHLNSDTSRKKLKRKIMQAMVEVGEEDDSSTL</sequence>
<keyword evidence="5" id="KW-1185">Reference proteome</keyword>
<accession>W8C883</accession>